<dbReference type="PANTHER" id="PTHR10429:SF0">
    <property type="entry name" value="DNA-3-METHYLADENINE GLYCOSYLASE"/>
    <property type="match status" value="1"/>
</dbReference>
<dbReference type="InParanoid" id="A0A2T0GXX4"/>
<evidence type="ECO:0000256" key="5">
    <source>
        <dbReference type="HAMAP-Rule" id="MF_00527"/>
    </source>
</evidence>
<dbReference type="CDD" id="cd00540">
    <property type="entry name" value="AAG"/>
    <property type="match status" value="1"/>
</dbReference>
<keyword evidence="4 5" id="KW-0234">DNA repair</keyword>
<dbReference type="Gene3D" id="3.10.300.10">
    <property type="entry name" value="Methylpurine-DNA glycosylase (MPG)"/>
    <property type="match status" value="1"/>
</dbReference>
<comment type="similarity">
    <text evidence="1 5">Belongs to the DNA glycosylase MPG family.</text>
</comment>
<dbReference type="Pfam" id="PF02245">
    <property type="entry name" value="Pur_DNA_glyco"/>
    <property type="match status" value="1"/>
</dbReference>
<gene>
    <name evidence="7" type="ORF">CEP50_07115</name>
</gene>
<protein>
    <recommendedName>
        <fullName evidence="5">Putative 3-methyladenine DNA glycosylase</fullName>
        <ecNumber evidence="5">3.2.2.-</ecNumber>
    </recommendedName>
</protein>
<evidence type="ECO:0000256" key="3">
    <source>
        <dbReference type="ARBA" id="ARBA00022801"/>
    </source>
</evidence>
<keyword evidence="3 5" id="KW-0378">Hydrolase</keyword>
<evidence type="ECO:0000256" key="2">
    <source>
        <dbReference type="ARBA" id="ARBA00022763"/>
    </source>
</evidence>
<evidence type="ECO:0000256" key="4">
    <source>
        <dbReference type="ARBA" id="ARBA00023204"/>
    </source>
</evidence>
<dbReference type="HAMAP" id="MF_00527">
    <property type="entry name" value="3MGH"/>
    <property type="match status" value="1"/>
</dbReference>
<dbReference type="EMBL" id="PVSR01000007">
    <property type="protein sequence ID" value="PRW63958.1"/>
    <property type="molecule type" value="Genomic_DNA"/>
</dbReference>
<dbReference type="InterPro" id="IPR036995">
    <property type="entry name" value="MPG_sf"/>
</dbReference>
<dbReference type="AlphaFoldDB" id="A0A2T0GXX4"/>
<dbReference type="InterPro" id="IPR003180">
    <property type="entry name" value="MPG"/>
</dbReference>
<feature type="compositionally biased region" description="Low complexity" evidence="6">
    <location>
        <begin position="203"/>
        <end position="220"/>
    </location>
</feature>
<proteinExistence type="inferred from homology"/>
<dbReference type="STRING" id="1050202.GCA_000384035_01625"/>
<feature type="region of interest" description="Disordered" evidence="6">
    <location>
        <begin position="193"/>
        <end position="220"/>
    </location>
</feature>
<dbReference type="GO" id="GO:0003905">
    <property type="term" value="F:alkylbase DNA N-glycosylase activity"/>
    <property type="evidence" value="ECO:0007669"/>
    <property type="project" value="InterPro"/>
</dbReference>
<dbReference type="GO" id="GO:0003677">
    <property type="term" value="F:DNA binding"/>
    <property type="evidence" value="ECO:0007669"/>
    <property type="project" value="InterPro"/>
</dbReference>
<dbReference type="FunFam" id="3.10.300.10:FF:000001">
    <property type="entry name" value="Putative 3-methyladenine DNA glycosylase"/>
    <property type="match status" value="1"/>
</dbReference>
<accession>A0A2T0GXX4</accession>
<keyword evidence="2 5" id="KW-0227">DNA damage</keyword>
<dbReference type="EC" id="3.2.2.-" evidence="5"/>
<dbReference type="GO" id="GO:0006284">
    <property type="term" value="P:base-excision repair"/>
    <property type="evidence" value="ECO:0007669"/>
    <property type="project" value="InterPro"/>
</dbReference>
<dbReference type="PANTHER" id="PTHR10429">
    <property type="entry name" value="DNA-3-METHYLADENINE GLYCOSYLASE"/>
    <property type="match status" value="1"/>
</dbReference>
<evidence type="ECO:0000313" key="7">
    <source>
        <dbReference type="EMBL" id="PRW63958.1"/>
    </source>
</evidence>
<comment type="caution">
    <text evidence="7">The sequence shown here is derived from an EMBL/GenBank/DDBJ whole genome shotgun (WGS) entry which is preliminary data.</text>
</comment>
<dbReference type="SUPFAM" id="SSF50486">
    <property type="entry name" value="FMT C-terminal domain-like"/>
    <property type="match status" value="1"/>
</dbReference>
<evidence type="ECO:0000256" key="6">
    <source>
        <dbReference type="SAM" id="MobiDB-lite"/>
    </source>
</evidence>
<dbReference type="InterPro" id="IPR011034">
    <property type="entry name" value="Formyl_transferase-like_C_sf"/>
</dbReference>
<name>A0A2T0GXX4_ACTMO</name>
<sequence>MTEVTRSELARDPLRVARFLLGSELWSTSPEGEVGVRLVEVEAYRGGDDPASHCYRGRTARNSVMFGPAGHLYVYFVYGMHFCVNVVCLGDGVPGAVLLRAGEVLSGLPLARARRPAVRKETALASGPARLAGVLGITREYNGTDLTDPDSPIRLLRGTEVDEDSIRSGPRVGVSTATELPWRSWVHGSPAVSSYRRGGRGRAGTTTGSTTGVGRIAEGE</sequence>
<keyword evidence="8" id="KW-1185">Reference proteome</keyword>
<organism evidence="7 8">
    <name type="scientific">Actinopolyspora mortivallis</name>
    <dbReference type="NCBI Taxonomy" id="33906"/>
    <lineage>
        <taxon>Bacteria</taxon>
        <taxon>Bacillati</taxon>
        <taxon>Actinomycetota</taxon>
        <taxon>Actinomycetes</taxon>
        <taxon>Actinopolysporales</taxon>
        <taxon>Actinopolysporaceae</taxon>
        <taxon>Actinopolyspora</taxon>
    </lineage>
</organism>
<evidence type="ECO:0000313" key="8">
    <source>
        <dbReference type="Proteomes" id="UP000239352"/>
    </source>
</evidence>
<dbReference type="NCBIfam" id="NF002003">
    <property type="entry name" value="PRK00802.1-3"/>
    <property type="match status" value="1"/>
</dbReference>
<dbReference type="NCBIfam" id="TIGR00567">
    <property type="entry name" value="3mg"/>
    <property type="match status" value="1"/>
</dbReference>
<dbReference type="Proteomes" id="UP000239352">
    <property type="component" value="Unassembled WGS sequence"/>
</dbReference>
<evidence type="ECO:0000256" key="1">
    <source>
        <dbReference type="ARBA" id="ARBA00009232"/>
    </source>
</evidence>
<reference evidence="7 8" key="1">
    <citation type="submission" date="2018-03" db="EMBL/GenBank/DDBJ databases">
        <title>Actinopolyspora mortivallis from Sahara, screening for active biomolecules.</title>
        <authorList>
            <person name="Selama O."/>
            <person name="Wellington E.M.H."/>
            <person name="Hacene H."/>
        </authorList>
    </citation>
    <scope>NUCLEOTIDE SEQUENCE [LARGE SCALE GENOMIC DNA]</scope>
    <source>
        <strain evidence="7 8">M5A</strain>
    </source>
</reference>